<keyword evidence="2" id="KW-0472">Membrane</keyword>
<feature type="transmembrane region" description="Helical" evidence="2">
    <location>
        <begin position="23"/>
        <end position="49"/>
    </location>
</feature>
<feature type="compositionally biased region" description="Polar residues" evidence="1">
    <location>
        <begin position="431"/>
        <end position="453"/>
    </location>
</feature>
<dbReference type="PANTHER" id="PTHR23525:SF1">
    <property type="entry name" value="NODULIN-LIKE DOMAIN-CONTAINING PROTEIN"/>
    <property type="match status" value="1"/>
</dbReference>
<sequence length="453" mass="49540">MEMEIHQQLTGPDHAEAHRKNILYAYIALFFAVCVTGVTTGSLFDALLLNIGGKDGNKLVGAVESSRGLVQLGVAFPMGFLADKVRRVKLLKVVVPVWTCGLAVVLLGLAMEYVPLMFVGIGLYAACSQTWINAAQVLVSESASPGEQRTTALSRLASTRLAALATGPALQACVLLLSGENHWGNALLQKVTICGALLWPGLFVTFRMKDVPALEKTSSGASQSGFDQDKMAEKLCKVQRRWWMAGIFELLSLCTLMGAGMTIKFFPLFFRVDYHFTPLELCILNFAYPLCISVMMELCQRLSKRMGRLSAIAFFHFFGTLFLWALSYSHPLLLVLPLFLLRGALMNARGPIVRAVVMDLVPSDARGRWNSIQSMQAFSWSGSAALGGYLADLAGDYRFTFVVTAGIYSFTFLGYIPIALLWPKRQKSETARSPSVQNAPGTSRPSEVVTPTP</sequence>
<dbReference type="SUPFAM" id="SSF103473">
    <property type="entry name" value="MFS general substrate transporter"/>
    <property type="match status" value="1"/>
</dbReference>
<evidence type="ECO:0000313" key="4">
    <source>
        <dbReference type="Proteomes" id="UP001178507"/>
    </source>
</evidence>
<dbReference type="GO" id="GO:0022857">
    <property type="term" value="F:transmembrane transporter activity"/>
    <property type="evidence" value="ECO:0007669"/>
    <property type="project" value="InterPro"/>
</dbReference>
<feature type="transmembrane region" description="Helical" evidence="2">
    <location>
        <begin position="308"/>
        <end position="326"/>
    </location>
</feature>
<feature type="transmembrane region" description="Helical" evidence="2">
    <location>
        <begin position="401"/>
        <end position="422"/>
    </location>
</feature>
<dbReference type="Pfam" id="PF07690">
    <property type="entry name" value="MFS_1"/>
    <property type="match status" value="1"/>
</dbReference>
<keyword evidence="2" id="KW-0812">Transmembrane</keyword>
<dbReference type="InterPro" id="IPR036259">
    <property type="entry name" value="MFS_trans_sf"/>
</dbReference>
<dbReference type="AlphaFoldDB" id="A0AA36IJ96"/>
<dbReference type="InterPro" id="IPR011701">
    <property type="entry name" value="MFS"/>
</dbReference>
<evidence type="ECO:0000313" key="3">
    <source>
        <dbReference type="EMBL" id="CAJ1387768.1"/>
    </source>
</evidence>
<evidence type="ECO:0008006" key="5">
    <source>
        <dbReference type="Google" id="ProtNLM"/>
    </source>
</evidence>
<dbReference type="PANTHER" id="PTHR23525">
    <property type="entry name" value="TRANSPORTER, PUTATIVE-RELATED"/>
    <property type="match status" value="1"/>
</dbReference>
<gene>
    <name evidence="3" type="ORF">EVOR1521_LOCUS13771</name>
</gene>
<dbReference type="Gene3D" id="1.20.1250.20">
    <property type="entry name" value="MFS general substrate transporter like domains"/>
    <property type="match status" value="2"/>
</dbReference>
<protein>
    <recommendedName>
        <fullName evidence="5">Major facilitator superfamily (MFS) profile domain-containing protein</fullName>
    </recommendedName>
</protein>
<feature type="region of interest" description="Disordered" evidence="1">
    <location>
        <begin position="429"/>
        <end position="453"/>
    </location>
</feature>
<keyword evidence="2" id="KW-1133">Transmembrane helix</keyword>
<dbReference type="EMBL" id="CAUJNA010001569">
    <property type="protein sequence ID" value="CAJ1387768.1"/>
    <property type="molecule type" value="Genomic_DNA"/>
</dbReference>
<proteinExistence type="predicted"/>
<dbReference type="Proteomes" id="UP001178507">
    <property type="component" value="Unassembled WGS sequence"/>
</dbReference>
<feature type="transmembrane region" description="Helical" evidence="2">
    <location>
        <begin position="276"/>
        <end position="296"/>
    </location>
</feature>
<accession>A0AA36IJ96</accession>
<organism evidence="3 4">
    <name type="scientific">Effrenium voratum</name>
    <dbReference type="NCBI Taxonomy" id="2562239"/>
    <lineage>
        <taxon>Eukaryota</taxon>
        <taxon>Sar</taxon>
        <taxon>Alveolata</taxon>
        <taxon>Dinophyceae</taxon>
        <taxon>Suessiales</taxon>
        <taxon>Symbiodiniaceae</taxon>
        <taxon>Effrenium</taxon>
    </lineage>
</organism>
<name>A0AA36IJ96_9DINO</name>
<evidence type="ECO:0000256" key="1">
    <source>
        <dbReference type="SAM" id="MobiDB-lite"/>
    </source>
</evidence>
<evidence type="ECO:0000256" key="2">
    <source>
        <dbReference type="SAM" id="Phobius"/>
    </source>
</evidence>
<keyword evidence="4" id="KW-1185">Reference proteome</keyword>
<feature type="transmembrane region" description="Helical" evidence="2">
    <location>
        <begin position="247"/>
        <end position="270"/>
    </location>
</feature>
<reference evidence="3" key="1">
    <citation type="submission" date="2023-08" db="EMBL/GenBank/DDBJ databases">
        <authorList>
            <person name="Chen Y."/>
            <person name="Shah S."/>
            <person name="Dougan E. K."/>
            <person name="Thang M."/>
            <person name="Chan C."/>
        </authorList>
    </citation>
    <scope>NUCLEOTIDE SEQUENCE</scope>
</reference>
<comment type="caution">
    <text evidence="3">The sequence shown here is derived from an EMBL/GenBank/DDBJ whole genome shotgun (WGS) entry which is preliminary data.</text>
</comment>